<dbReference type="Gene3D" id="2.180.10.10">
    <property type="entry name" value="RHS repeat-associated core"/>
    <property type="match status" value="1"/>
</dbReference>
<proteinExistence type="predicted"/>
<organism evidence="1">
    <name type="scientific">mine drainage metagenome</name>
    <dbReference type="NCBI Taxonomy" id="410659"/>
    <lineage>
        <taxon>unclassified sequences</taxon>
        <taxon>metagenomes</taxon>
        <taxon>ecological metagenomes</taxon>
    </lineage>
</organism>
<sequence>MLITLLLFLTKFIFMKFLLVTISIFFFSSSFSQYYYNDIISNNQSNRQYQLLKSNKIKKVTINSFDADNRPLQGISLTQEFAPDYSELSTIDSSSTLNTFYENNKVKRTSTIVKDIETITDYSYDDKGRLHSISSATTDTALKSDAAEKHIWEYNSNNHPDYMLKIKNNTDTTRVELICDTQGNVIEEHWKKNNLSLETYYYYYNDKNLLTDIVRFNKRAQKLLPDFLFEYDANNRVSQMIQVPAGNSNYLVWHYLYNENGLKQQEICTDKQKQVVGKVVYSYLQN</sequence>
<reference evidence="1" key="1">
    <citation type="submission" date="2016-10" db="EMBL/GenBank/DDBJ databases">
        <title>Sequence of Gallionella enrichment culture.</title>
        <authorList>
            <person name="Poehlein A."/>
            <person name="Muehling M."/>
            <person name="Daniel R."/>
        </authorList>
    </citation>
    <scope>NUCLEOTIDE SEQUENCE</scope>
</reference>
<evidence type="ECO:0008006" key="2">
    <source>
        <dbReference type="Google" id="ProtNLM"/>
    </source>
</evidence>
<protein>
    <recommendedName>
        <fullName evidence="2">RHS Repeat protein</fullName>
    </recommendedName>
</protein>
<accession>A0A1J5RQT7</accession>
<dbReference type="EMBL" id="MLJW01000125">
    <property type="protein sequence ID" value="OIQ97978.1"/>
    <property type="molecule type" value="Genomic_DNA"/>
</dbReference>
<evidence type="ECO:0000313" key="1">
    <source>
        <dbReference type="EMBL" id="OIQ97978.1"/>
    </source>
</evidence>
<name>A0A1J5RQT7_9ZZZZ</name>
<gene>
    <name evidence="1" type="ORF">GALL_200290</name>
</gene>
<dbReference type="AlphaFoldDB" id="A0A1J5RQT7"/>
<comment type="caution">
    <text evidence="1">The sequence shown here is derived from an EMBL/GenBank/DDBJ whole genome shotgun (WGS) entry which is preliminary data.</text>
</comment>